<dbReference type="RefSeq" id="WP_338251811.1">
    <property type="nucleotide sequence ID" value="NZ_AP028907.1"/>
</dbReference>
<dbReference type="InterPro" id="IPR012431">
    <property type="entry name" value="PDDEXK_10"/>
</dbReference>
<dbReference type="Pfam" id="PF07788">
    <property type="entry name" value="PDDEXK_10"/>
    <property type="match status" value="1"/>
</dbReference>
<dbReference type="SUPFAM" id="SSF57997">
    <property type="entry name" value="Tropomyosin"/>
    <property type="match status" value="1"/>
</dbReference>
<dbReference type="Pfam" id="PF12644">
    <property type="entry name" value="DUF3782"/>
    <property type="match status" value="1"/>
</dbReference>
<gene>
    <name evidence="2" type="ORF">PABY_06170</name>
</gene>
<proteinExistence type="predicted"/>
<dbReference type="Proteomes" id="UP001341135">
    <property type="component" value="Chromosome"/>
</dbReference>
<accession>A0ABN6ZRM2</accession>
<sequence>MAGVAGDRRALKEALLDLLEEDREFRHAVMGLLGYRELLERFARLEERQQVLEERQQRLEERFARLEERFARLEERFAELEERMLRLEERIAKLEERQQLLEERFVKLEERFAELEERFARLEERFARLEEEFLELRKAQQRLEERQQRLEERVLRVEERLEQLSRAVQELTAKIMALGHRYGAATEEAFRGAVKYLVEDLLRGYRAVRWTAYDREGLVFGHPSVVEVDVLVKDDVHVLVEYKSLADRADVAELYRIGRLYEKETGVRPRLLLVAPGYRRRARELAEQLGVEIRGEQVD</sequence>
<dbReference type="Gene3D" id="1.20.5.340">
    <property type="match status" value="1"/>
</dbReference>
<dbReference type="PANTHER" id="PTHR34314:SF6">
    <property type="entry name" value="DUF3782 DOMAIN-CONTAINING PROTEIN"/>
    <property type="match status" value="1"/>
</dbReference>
<keyword evidence="1" id="KW-0175">Coiled coil</keyword>
<feature type="coiled-coil region" evidence="1">
    <location>
        <begin position="35"/>
        <end position="181"/>
    </location>
</feature>
<protein>
    <recommendedName>
        <fullName evidence="4">DUF3782 domain-containing protein</fullName>
    </recommendedName>
</protein>
<dbReference type="EMBL" id="AP028907">
    <property type="protein sequence ID" value="BES81050.1"/>
    <property type="molecule type" value="Genomic_DNA"/>
</dbReference>
<dbReference type="PANTHER" id="PTHR34314">
    <property type="entry name" value="CRENARCHAEAL PROTEIN, PUTATIVE-RELATED"/>
    <property type="match status" value="1"/>
</dbReference>
<dbReference type="Gene3D" id="1.20.1270.70">
    <property type="entry name" value="Designed single chain three-helix bundle"/>
    <property type="match status" value="1"/>
</dbReference>
<keyword evidence="3" id="KW-1185">Reference proteome</keyword>
<reference evidence="2 3" key="1">
    <citation type="submission" date="2023-09" db="EMBL/GenBank/DDBJ databases">
        <title>Pyrofollis japonicus gen. nov. sp. nov., a novel member of the family Pyrodictiaceae isolated from the Iheya North hydrothermal field.</title>
        <authorList>
            <person name="Miyazaki U."/>
            <person name="Sanari M."/>
            <person name="Tame A."/>
            <person name="Kitajima M."/>
            <person name="Okamoto A."/>
            <person name="Sawayama S."/>
            <person name="Miyazaki J."/>
            <person name="Takai K."/>
            <person name="Nakagawa S."/>
        </authorList>
    </citation>
    <scope>NUCLEOTIDE SEQUENCE [LARGE SCALE GENOMIC DNA]</scope>
    <source>
        <strain evidence="2 3">AV2</strain>
    </source>
</reference>
<name>A0ABN6ZRM2_9CREN</name>
<evidence type="ECO:0000313" key="2">
    <source>
        <dbReference type="EMBL" id="BES81050.1"/>
    </source>
</evidence>
<dbReference type="InterPro" id="IPR024271">
    <property type="entry name" value="DUF3782"/>
</dbReference>
<evidence type="ECO:0008006" key="4">
    <source>
        <dbReference type="Google" id="ProtNLM"/>
    </source>
</evidence>
<dbReference type="GeneID" id="89288647"/>
<organism evidence="2 3">
    <name type="scientific">Pyrodictium abyssi</name>
    <dbReference type="NCBI Taxonomy" id="54256"/>
    <lineage>
        <taxon>Archaea</taxon>
        <taxon>Thermoproteota</taxon>
        <taxon>Thermoprotei</taxon>
        <taxon>Desulfurococcales</taxon>
        <taxon>Pyrodictiaceae</taxon>
        <taxon>Pyrodictium</taxon>
    </lineage>
</organism>
<evidence type="ECO:0000313" key="3">
    <source>
        <dbReference type="Proteomes" id="UP001341135"/>
    </source>
</evidence>
<evidence type="ECO:0000256" key="1">
    <source>
        <dbReference type="SAM" id="Coils"/>
    </source>
</evidence>